<dbReference type="PANTHER" id="PTHR42954">
    <property type="entry name" value="FE(2+) TRANSPORT PROTEIN A"/>
    <property type="match status" value="1"/>
</dbReference>
<dbReference type="SUPFAM" id="SSF50037">
    <property type="entry name" value="C-terminal domain of transcriptional repressors"/>
    <property type="match status" value="1"/>
</dbReference>
<evidence type="ECO:0000313" key="4">
    <source>
        <dbReference type="Proteomes" id="UP000460287"/>
    </source>
</evidence>
<keyword evidence="4" id="KW-1185">Reference proteome</keyword>
<proteinExistence type="predicted"/>
<accession>A0A7X2MWY1</accession>
<dbReference type="InterPro" id="IPR038157">
    <property type="entry name" value="FeoA_core_dom"/>
</dbReference>
<dbReference type="InterPro" id="IPR007167">
    <property type="entry name" value="Fe-transptr_FeoA-like"/>
</dbReference>
<comment type="caution">
    <text evidence="3">The sequence shown here is derived from an EMBL/GenBank/DDBJ whole genome shotgun (WGS) entry which is preliminary data.</text>
</comment>
<dbReference type="Proteomes" id="UP000460287">
    <property type="component" value="Unassembled WGS sequence"/>
</dbReference>
<dbReference type="AlphaFoldDB" id="A0A7X2MWY1"/>
<evidence type="ECO:0000256" key="1">
    <source>
        <dbReference type="ARBA" id="ARBA00023004"/>
    </source>
</evidence>
<keyword evidence="1" id="KW-0408">Iron</keyword>
<evidence type="ECO:0000259" key="2">
    <source>
        <dbReference type="SMART" id="SM00899"/>
    </source>
</evidence>
<reference evidence="3 4" key="1">
    <citation type="submission" date="2019-08" db="EMBL/GenBank/DDBJ databases">
        <title>In-depth cultivation of the pig gut microbiome towards novel bacterial diversity and tailored functional studies.</title>
        <authorList>
            <person name="Wylensek D."/>
            <person name="Hitch T.C.A."/>
            <person name="Clavel T."/>
        </authorList>
    </citation>
    <scope>NUCLEOTIDE SEQUENCE [LARGE SCALE GENOMIC DNA]</scope>
    <source>
        <strain evidence="3 4">WCA-383-APC-5B</strain>
    </source>
</reference>
<feature type="domain" description="Ferrous iron transporter FeoA-like" evidence="2">
    <location>
        <begin position="2"/>
        <end position="72"/>
    </location>
</feature>
<dbReference type="PANTHER" id="PTHR42954:SF2">
    <property type="entry name" value="FE(2+) TRANSPORT PROTEIN A"/>
    <property type="match status" value="1"/>
</dbReference>
<gene>
    <name evidence="3" type="ORF">FYJ33_04075</name>
</gene>
<sequence length="72" mass="8097">MKKLTEAEINQKVEIKNLLADGLIRERMLALGFTKGAVLEVVRKGPLNDLTLYNVRGTMIALRSEESQLIEI</sequence>
<dbReference type="InterPro" id="IPR052713">
    <property type="entry name" value="FeoA"/>
</dbReference>
<protein>
    <submittedName>
        <fullName evidence="3">Ferrous iron transport protein A</fullName>
    </submittedName>
</protein>
<dbReference type="Pfam" id="PF04023">
    <property type="entry name" value="FeoA"/>
    <property type="match status" value="1"/>
</dbReference>
<name>A0A7X2MWY1_9CLOT</name>
<evidence type="ECO:0000313" key="3">
    <source>
        <dbReference type="EMBL" id="MSR90611.1"/>
    </source>
</evidence>
<dbReference type="SMART" id="SM00899">
    <property type="entry name" value="FeoA"/>
    <property type="match status" value="1"/>
</dbReference>
<dbReference type="GO" id="GO:0046914">
    <property type="term" value="F:transition metal ion binding"/>
    <property type="evidence" value="ECO:0007669"/>
    <property type="project" value="InterPro"/>
</dbReference>
<dbReference type="EMBL" id="VULX01000003">
    <property type="protein sequence ID" value="MSR90611.1"/>
    <property type="molecule type" value="Genomic_DNA"/>
</dbReference>
<organism evidence="3 4">
    <name type="scientific">Inconstantimicrobium porci</name>
    <dbReference type="NCBI Taxonomy" id="2652291"/>
    <lineage>
        <taxon>Bacteria</taxon>
        <taxon>Bacillati</taxon>
        <taxon>Bacillota</taxon>
        <taxon>Clostridia</taxon>
        <taxon>Eubacteriales</taxon>
        <taxon>Clostridiaceae</taxon>
        <taxon>Inconstantimicrobium</taxon>
    </lineage>
</organism>
<dbReference type="InterPro" id="IPR008988">
    <property type="entry name" value="Transcriptional_repressor_C"/>
</dbReference>
<dbReference type="Gene3D" id="2.30.30.90">
    <property type="match status" value="1"/>
</dbReference>